<dbReference type="PANTHER" id="PTHR31906">
    <property type="entry name" value="PLASTID-LIPID-ASSOCIATED PROTEIN 4, CHLOROPLASTIC-RELATED"/>
    <property type="match status" value="1"/>
</dbReference>
<evidence type="ECO:0000256" key="1">
    <source>
        <dbReference type="ARBA" id="ARBA00004474"/>
    </source>
</evidence>
<dbReference type="InterPro" id="IPR006843">
    <property type="entry name" value="PAP/fibrillin_dom"/>
</dbReference>
<accession>A0A7S0R2S3</accession>
<dbReference type="SMART" id="SM00257">
    <property type="entry name" value="LysM"/>
    <property type="match status" value="1"/>
</dbReference>
<dbReference type="GO" id="GO:0009536">
    <property type="term" value="C:plastid"/>
    <property type="evidence" value="ECO:0007669"/>
    <property type="project" value="UniProtKB-SubCell"/>
</dbReference>
<feature type="compositionally biased region" description="Basic and acidic residues" evidence="3">
    <location>
        <begin position="324"/>
        <end position="333"/>
    </location>
</feature>
<dbReference type="InterPro" id="IPR018392">
    <property type="entry name" value="LysM"/>
</dbReference>
<dbReference type="SUPFAM" id="SSF54106">
    <property type="entry name" value="LysM domain"/>
    <property type="match status" value="1"/>
</dbReference>
<dbReference type="Gene3D" id="3.10.350.10">
    <property type="entry name" value="LysM domain"/>
    <property type="match status" value="1"/>
</dbReference>
<dbReference type="CDD" id="cd00118">
    <property type="entry name" value="LysM"/>
    <property type="match status" value="1"/>
</dbReference>
<dbReference type="AlphaFoldDB" id="A0A7S0R2S3"/>
<evidence type="ECO:0000259" key="4">
    <source>
        <dbReference type="PROSITE" id="PS51782"/>
    </source>
</evidence>
<dbReference type="Pfam" id="PF01476">
    <property type="entry name" value="LysM"/>
    <property type="match status" value="1"/>
</dbReference>
<feature type="region of interest" description="Disordered" evidence="3">
    <location>
        <begin position="279"/>
        <end position="342"/>
    </location>
</feature>
<feature type="compositionally biased region" description="Low complexity" evidence="3">
    <location>
        <begin position="300"/>
        <end position="323"/>
    </location>
</feature>
<gene>
    <name evidence="5" type="ORF">CLEI1391_LOCUS1391</name>
</gene>
<dbReference type="PROSITE" id="PS51782">
    <property type="entry name" value="LYSM"/>
    <property type="match status" value="1"/>
</dbReference>
<name>A0A7S0R2S3_9CHLO</name>
<keyword evidence="2" id="KW-0934">Plastid</keyword>
<sequence length="626" mass="64722">MMLQNRVLPGTRGLAIPVCRPKPQRAVSRAVKCKALEVEAQSPLFHVVQEGETLAEIASRYGVDIEELKEANPELFGGRKGASVDVGRATVSEVLAPSPLESMQSTLAANMWAVKGAGAAVAAVAVGKVAVEAMNKPAFKAWVSSTLKSAETEIQKATEKVTMAETVSAKLGKAPAAAAALPAAASSSAAAAKASFIEEPIEDPIPVVTAMPVTVKPVTAAPVSVSATAVKAKPIAGAPAPVPVVEAAPVTVTAAAPVTATATSSASVAASAPTWSSSFTSTFGGSSSSGGAAAGGAGGASASSTGSSVGPTSSAPGPATPAASKREEARVQVEEQPAAAELPAQTHQAAFLRARSPAPLVSKQRAVSDDLRDKSLNSLKSGLLESVYGTARGVAATGEQRALIEEYITALEARNPCPRPTDSLEVLDGTWKLVYTSNTQTLMLLNAIDALPLVDIGDVYQVIDAKTLTAHNKIDVAMPMLMSLTAEAGFEVRTPRAFKVRFTKVGVDTYVQTPQLLAALDIPDSFTVLGTTIDLTPLKRMIVDPVNTGLEAAQALVQRAVTPEFALEVSEAASLWMLTTYLDETVRISRDDSGRVFVMLKDVSLYAREVEQSVGGQLPPMPSNHV</sequence>
<proteinExistence type="predicted"/>
<evidence type="ECO:0000256" key="3">
    <source>
        <dbReference type="SAM" id="MobiDB-lite"/>
    </source>
</evidence>
<dbReference type="EMBL" id="HBFB01002674">
    <property type="protein sequence ID" value="CAD8665434.1"/>
    <property type="molecule type" value="Transcribed_RNA"/>
</dbReference>
<protein>
    <recommendedName>
        <fullName evidence="4">LysM domain-containing protein</fullName>
    </recommendedName>
</protein>
<dbReference type="InterPro" id="IPR036779">
    <property type="entry name" value="LysM_dom_sf"/>
</dbReference>
<evidence type="ECO:0000256" key="2">
    <source>
        <dbReference type="ARBA" id="ARBA00022640"/>
    </source>
</evidence>
<dbReference type="InterPro" id="IPR039633">
    <property type="entry name" value="PAP"/>
</dbReference>
<dbReference type="Pfam" id="PF04755">
    <property type="entry name" value="PAP_fibrillin"/>
    <property type="match status" value="1"/>
</dbReference>
<organism evidence="5">
    <name type="scientific">Chlamydomonas leiostraca</name>
    <dbReference type="NCBI Taxonomy" id="1034604"/>
    <lineage>
        <taxon>Eukaryota</taxon>
        <taxon>Viridiplantae</taxon>
        <taxon>Chlorophyta</taxon>
        <taxon>core chlorophytes</taxon>
        <taxon>Chlorophyceae</taxon>
        <taxon>CS clade</taxon>
        <taxon>Chlamydomonadales</taxon>
        <taxon>Chlamydomonadaceae</taxon>
        <taxon>Chlamydomonas</taxon>
    </lineage>
</organism>
<feature type="domain" description="LysM" evidence="4">
    <location>
        <begin position="44"/>
        <end position="92"/>
    </location>
</feature>
<feature type="compositionally biased region" description="Low complexity" evidence="3">
    <location>
        <begin position="279"/>
        <end position="291"/>
    </location>
</feature>
<evidence type="ECO:0000313" key="5">
    <source>
        <dbReference type="EMBL" id="CAD8665434.1"/>
    </source>
</evidence>
<reference evidence="5" key="1">
    <citation type="submission" date="2021-01" db="EMBL/GenBank/DDBJ databases">
        <authorList>
            <person name="Corre E."/>
            <person name="Pelletier E."/>
            <person name="Niang G."/>
            <person name="Scheremetjew M."/>
            <person name="Finn R."/>
            <person name="Kale V."/>
            <person name="Holt S."/>
            <person name="Cochrane G."/>
            <person name="Meng A."/>
            <person name="Brown T."/>
            <person name="Cohen L."/>
        </authorList>
    </citation>
    <scope>NUCLEOTIDE SEQUENCE</scope>
    <source>
        <strain evidence="5">SAG 11-49</strain>
    </source>
</reference>
<comment type="subcellular location">
    <subcellularLocation>
        <location evidence="1">Plastid</location>
    </subcellularLocation>
</comment>